<gene>
    <name evidence="4" type="ORF">VRU48_11120</name>
</gene>
<dbReference type="PANTHER" id="PTHR10587">
    <property type="entry name" value="GLYCOSYL TRANSFERASE-RELATED"/>
    <property type="match status" value="1"/>
</dbReference>
<comment type="caution">
    <text evidence="4">The sequence shown here is derived from an EMBL/GenBank/DDBJ whole genome shotgun (WGS) entry which is preliminary data.</text>
</comment>
<dbReference type="PROSITE" id="PS51677">
    <property type="entry name" value="NODB"/>
    <property type="match status" value="1"/>
</dbReference>
<dbReference type="EMBL" id="JAZDQT010000002">
    <property type="protein sequence ID" value="MEE1945658.1"/>
    <property type="molecule type" value="Genomic_DNA"/>
</dbReference>
<dbReference type="EC" id="3.-.-.-" evidence="4"/>
<dbReference type="CDD" id="cd10917">
    <property type="entry name" value="CE4_NodB_like_6s_7s"/>
    <property type="match status" value="1"/>
</dbReference>
<name>A0ABU7I856_9SPHI</name>
<dbReference type="PANTHER" id="PTHR10587:SF133">
    <property type="entry name" value="CHITIN DEACETYLASE 1-RELATED"/>
    <property type="match status" value="1"/>
</dbReference>
<keyword evidence="5" id="KW-1185">Reference proteome</keyword>
<dbReference type="RefSeq" id="WP_330107996.1">
    <property type="nucleotide sequence ID" value="NZ_JAZDQT010000002.1"/>
</dbReference>
<sequence length="226" mass="26040">MYLVKSPLLLKWYYPSLTWNKSRSEKTVYLTFDDGPIPNVTDFVLNTLKSYGIKATFFCIGDNIVKHPTIFERLKNEGHAIGNHTFNHLKGWKTDDETYIDNLLQCQQLTQTLLFRPPYGRIKKSQIGKIQALVGSSRFPVSSSQFSTHELPTTNRELQIVMWDVLSGDFDIMLSPEKCYQNVIRNTKNGAIIVFHDSLKAFDRLQYALPKTIQYLSDKGYQFGTL</sequence>
<proteinExistence type="predicted"/>
<protein>
    <submittedName>
        <fullName evidence="4">Polysaccharide deacetylase family protein</fullName>
        <ecNumber evidence="4">3.-.-.-</ecNumber>
    </submittedName>
</protein>
<dbReference type="InterPro" id="IPR002509">
    <property type="entry name" value="NODB_dom"/>
</dbReference>
<dbReference type="SUPFAM" id="SSF88713">
    <property type="entry name" value="Glycoside hydrolase/deacetylase"/>
    <property type="match status" value="1"/>
</dbReference>
<dbReference type="GO" id="GO:0016787">
    <property type="term" value="F:hydrolase activity"/>
    <property type="evidence" value="ECO:0007669"/>
    <property type="project" value="UniProtKB-KW"/>
</dbReference>
<evidence type="ECO:0000259" key="3">
    <source>
        <dbReference type="PROSITE" id="PS51677"/>
    </source>
</evidence>
<accession>A0ABU7I856</accession>
<evidence type="ECO:0000313" key="5">
    <source>
        <dbReference type="Proteomes" id="UP001336835"/>
    </source>
</evidence>
<evidence type="ECO:0000313" key="4">
    <source>
        <dbReference type="EMBL" id="MEE1945658.1"/>
    </source>
</evidence>
<keyword evidence="1" id="KW-0479">Metal-binding</keyword>
<reference evidence="4 5" key="1">
    <citation type="submission" date="2024-01" db="EMBL/GenBank/DDBJ databases">
        <title>Pedobacter sp. nov., isolated from fresh soil.</title>
        <authorList>
            <person name="Le N.T.T."/>
        </authorList>
    </citation>
    <scope>NUCLEOTIDE SEQUENCE [LARGE SCALE GENOMIC DNA]</scope>
    <source>
        <strain evidence="4 5">KR3-3</strain>
    </source>
</reference>
<dbReference type="Gene3D" id="3.20.20.370">
    <property type="entry name" value="Glycoside hydrolase/deacetylase"/>
    <property type="match status" value="1"/>
</dbReference>
<dbReference type="Pfam" id="PF01522">
    <property type="entry name" value="Polysacc_deac_1"/>
    <property type="match status" value="1"/>
</dbReference>
<organism evidence="4 5">
    <name type="scientific">Pedobacter albus</name>
    <dbReference type="NCBI Taxonomy" id="3113905"/>
    <lineage>
        <taxon>Bacteria</taxon>
        <taxon>Pseudomonadati</taxon>
        <taxon>Bacteroidota</taxon>
        <taxon>Sphingobacteriia</taxon>
        <taxon>Sphingobacteriales</taxon>
        <taxon>Sphingobacteriaceae</taxon>
        <taxon>Pedobacter</taxon>
    </lineage>
</organism>
<feature type="domain" description="NodB homology" evidence="3">
    <location>
        <begin position="26"/>
        <end position="224"/>
    </location>
</feature>
<evidence type="ECO:0000256" key="2">
    <source>
        <dbReference type="ARBA" id="ARBA00022801"/>
    </source>
</evidence>
<dbReference type="InterPro" id="IPR011330">
    <property type="entry name" value="Glyco_hydro/deAcase_b/a-brl"/>
</dbReference>
<dbReference type="Proteomes" id="UP001336835">
    <property type="component" value="Unassembled WGS sequence"/>
</dbReference>
<keyword evidence="2 4" id="KW-0378">Hydrolase</keyword>
<dbReference type="InterPro" id="IPR050248">
    <property type="entry name" value="Polysacc_deacetylase_ArnD"/>
</dbReference>
<evidence type="ECO:0000256" key="1">
    <source>
        <dbReference type="ARBA" id="ARBA00022723"/>
    </source>
</evidence>